<proteinExistence type="inferred from homology"/>
<evidence type="ECO:0000313" key="11">
    <source>
        <dbReference type="Proteomes" id="UP000571084"/>
    </source>
</evidence>
<dbReference type="AlphaFoldDB" id="A0A840RTK6"/>
<evidence type="ECO:0000256" key="4">
    <source>
        <dbReference type="ARBA" id="ARBA00022692"/>
    </source>
</evidence>
<keyword evidence="2" id="KW-0813">Transport</keyword>
<protein>
    <submittedName>
        <fullName evidence="10">Branched-chain amino acid transport system permease protein</fullName>
    </submittedName>
</protein>
<dbReference type="GO" id="GO:0022857">
    <property type="term" value="F:transmembrane transporter activity"/>
    <property type="evidence" value="ECO:0007669"/>
    <property type="project" value="InterPro"/>
</dbReference>
<evidence type="ECO:0000256" key="1">
    <source>
        <dbReference type="ARBA" id="ARBA00004651"/>
    </source>
</evidence>
<feature type="transmembrane region" description="Helical" evidence="9">
    <location>
        <begin position="152"/>
        <end position="173"/>
    </location>
</feature>
<keyword evidence="4 9" id="KW-0812">Transmembrane</keyword>
<dbReference type="GO" id="GO:0006865">
    <property type="term" value="P:amino acid transport"/>
    <property type="evidence" value="ECO:0007669"/>
    <property type="project" value="UniProtKB-KW"/>
</dbReference>
<dbReference type="Proteomes" id="UP000571084">
    <property type="component" value="Unassembled WGS sequence"/>
</dbReference>
<feature type="transmembrane region" description="Helical" evidence="9">
    <location>
        <begin position="194"/>
        <end position="219"/>
    </location>
</feature>
<dbReference type="GO" id="GO:0005886">
    <property type="term" value="C:plasma membrane"/>
    <property type="evidence" value="ECO:0007669"/>
    <property type="project" value="UniProtKB-SubCell"/>
</dbReference>
<dbReference type="InterPro" id="IPR052157">
    <property type="entry name" value="BCAA_transport_permease"/>
</dbReference>
<feature type="transmembrane region" description="Helical" evidence="9">
    <location>
        <begin position="239"/>
        <end position="262"/>
    </location>
</feature>
<dbReference type="RefSeq" id="WP_168056717.1">
    <property type="nucleotide sequence ID" value="NZ_JAAOZT010000012.1"/>
</dbReference>
<keyword evidence="6 9" id="KW-1133">Transmembrane helix</keyword>
<dbReference type="PANTHER" id="PTHR11795">
    <property type="entry name" value="BRANCHED-CHAIN AMINO ACID TRANSPORT SYSTEM PERMEASE PROTEIN LIVH"/>
    <property type="match status" value="1"/>
</dbReference>
<accession>A0A840RTK6</accession>
<organism evidence="10 11">
    <name type="scientific">Glaciimonas immobilis</name>
    <dbReference type="NCBI Taxonomy" id="728004"/>
    <lineage>
        <taxon>Bacteria</taxon>
        <taxon>Pseudomonadati</taxon>
        <taxon>Pseudomonadota</taxon>
        <taxon>Betaproteobacteria</taxon>
        <taxon>Burkholderiales</taxon>
        <taxon>Oxalobacteraceae</taxon>
        <taxon>Glaciimonas</taxon>
    </lineage>
</organism>
<name>A0A840RTK6_9BURK</name>
<comment type="caution">
    <text evidence="10">The sequence shown here is derived from an EMBL/GenBank/DDBJ whole genome shotgun (WGS) entry which is preliminary data.</text>
</comment>
<evidence type="ECO:0000313" key="10">
    <source>
        <dbReference type="EMBL" id="MBB5201155.1"/>
    </source>
</evidence>
<evidence type="ECO:0000256" key="2">
    <source>
        <dbReference type="ARBA" id="ARBA00022448"/>
    </source>
</evidence>
<sequence>MDIVALTACVSSASCLLTQGFNAFVIGMLLFLVASGLTLIFGVLKVVNFTHGSLYMLGAYFAFYVYGLTNSYLLAILAGMVGVALFGVLLERIFFRRLYQSNFLMQLLMCYGWILVLDDVVQIVFGAEFQSMDMPPIFARAPIMVAGAPIPIFYIFLISISFIVALAVWLLIVKTAFGSKVRAVAANPSMTAALGINTSLLYAGVFALGAGLAGLAGALAAPVRSLVPGMGFSILIESFIVTVIGGMGSIGGALVAAILIGLCRSFGSVGFPMFTDILVFALMAVVLVLRPDGLFGKAAQT</sequence>
<reference evidence="10 11" key="1">
    <citation type="submission" date="2020-08" db="EMBL/GenBank/DDBJ databases">
        <title>Genomic Encyclopedia of Type Strains, Phase IV (KMG-IV): sequencing the most valuable type-strain genomes for metagenomic binning, comparative biology and taxonomic classification.</title>
        <authorList>
            <person name="Goeker M."/>
        </authorList>
    </citation>
    <scope>NUCLEOTIDE SEQUENCE [LARGE SCALE GENOMIC DNA]</scope>
    <source>
        <strain evidence="10 11">DSM 23240</strain>
    </source>
</reference>
<gene>
    <name evidence="10" type="ORF">HNR39_003004</name>
</gene>
<keyword evidence="3" id="KW-1003">Cell membrane</keyword>
<keyword evidence="7 9" id="KW-0472">Membrane</keyword>
<dbReference type="Pfam" id="PF02653">
    <property type="entry name" value="BPD_transp_2"/>
    <property type="match status" value="1"/>
</dbReference>
<feature type="transmembrane region" description="Helical" evidence="9">
    <location>
        <begin position="25"/>
        <end position="44"/>
    </location>
</feature>
<dbReference type="EMBL" id="JACHHQ010000006">
    <property type="protein sequence ID" value="MBB5201155.1"/>
    <property type="molecule type" value="Genomic_DNA"/>
</dbReference>
<evidence type="ECO:0000256" key="3">
    <source>
        <dbReference type="ARBA" id="ARBA00022475"/>
    </source>
</evidence>
<comment type="similarity">
    <text evidence="8">Belongs to the binding-protein-dependent transport system permease family. LivHM subfamily.</text>
</comment>
<evidence type="ECO:0000256" key="9">
    <source>
        <dbReference type="SAM" id="Phobius"/>
    </source>
</evidence>
<dbReference type="InterPro" id="IPR001851">
    <property type="entry name" value="ABC_transp_permease"/>
</dbReference>
<keyword evidence="11" id="KW-1185">Reference proteome</keyword>
<feature type="transmembrane region" description="Helical" evidence="9">
    <location>
        <begin position="269"/>
        <end position="289"/>
    </location>
</feature>
<evidence type="ECO:0000256" key="6">
    <source>
        <dbReference type="ARBA" id="ARBA00022989"/>
    </source>
</evidence>
<dbReference type="CDD" id="cd06582">
    <property type="entry name" value="TM_PBP1_LivH_like"/>
    <property type="match status" value="1"/>
</dbReference>
<dbReference type="PANTHER" id="PTHR11795:SF442">
    <property type="entry name" value="ABC TRANSPORTER ATP-BINDING PROTEIN"/>
    <property type="match status" value="1"/>
</dbReference>
<evidence type="ECO:0000256" key="7">
    <source>
        <dbReference type="ARBA" id="ARBA00023136"/>
    </source>
</evidence>
<evidence type="ECO:0000256" key="5">
    <source>
        <dbReference type="ARBA" id="ARBA00022970"/>
    </source>
</evidence>
<feature type="transmembrane region" description="Helical" evidence="9">
    <location>
        <begin position="103"/>
        <end position="125"/>
    </location>
</feature>
<keyword evidence="5" id="KW-0029">Amino-acid transport</keyword>
<evidence type="ECO:0000256" key="8">
    <source>
        <dbReference type="ARBA" id="ARBA00037998"/>
    </source>
</evidence>
<feature type="transmembrane region" description="Helical" evidence="9">
    <location>
        <begin position="72"/>
        <end position="91"/>
    </location>
</feature>
<comment type="subcellular location">
    <subcellularLocation>
        <location evidence="1">Cell membrane</location>
        <topology evidence="1">Multi-pass membrane protein</topology>
    </subcellularLocation>
</comment>